<dbReference type="EMBL" id="NESQ01000239">
    <property type="protein sequence ID" value="PUU75249.1"/>
    <property type="molecule type" value="Genomic_DNA"/>
</dbReference>
<dbReference type="GO" id="GO:0004672">
    <property type="term" value="F:protein kinase activity"/>
    <property type="evidence" value="ECO:0007669"/>
    <property type="project" value="InterPro"/>
</dbReference>
<dbReference type="InterPro" id="IPR011009">
    <property type="entry name" value="Kinase-like_dom_sf"/>
</dbReference>
<keyword evidence="2" id="KW-0418">Kinase</keyword>
<dbReference type="GO" id="GO:0005737">
    <property type="term" value="C:cytoplasm"/>
    <property type="evidence" value="ECO:0007669"/>
    <property type="project" value="TreeGrafter"/>
</dbReference>
<dbReference type="InterPro" id="IPR000719">
    <property type="entry name" value="Prot_kinase_dom"/>
</dbReference>
<dbReference type="GO" id="GO:0007165">
    <property type="term" value="P:signal transduction"/>
    <property type="evidence" value="ECO:0007669"/>
    <property type="project" value="TreeGrafter"/>
</dbReference>
<feature type="domain" description="Protein kinase" evidence="1">
    <location>
        <begin position="1"/>
        <end position="95"/>
    </location>
</feature>
<dbReference type="Pfam" id="PF00069">
    <property type="entry name" value="Pkinase"/>
    <property type="match status" value="1"/>
</dbReference>
<evidence type="ECO:0000313" key="3">
    <source>
        <dbReference type="Proteomes" id="UP000244722"/>
    </source>
</evidence>
<dbReference type="GO" id="GO:0005524">
    <property type="term" value="F:ATP binding"/>
    <property type="evidence" value="ECO:0007669"/>
    <property type="project" value="InterPro"/>
</dbReference>
<dbReference type="AlphaFoldDB" id="A0A2T6ZIE6"/>
<comment type="caution">
    <text evidence="2">The sequence shown here is derived from an EMBL/GenBank/DDBJ whole genome shotgun (WGS) entry which is preliminary data.</text>
</comment>
<proteinExistence type="predicted"/>
<protein>
    <submittedName>
        <fullName evidence="2">Kinase-like domain-containing protein</fullName>
    </submittedName>
</protein>
<dbReference type="Gene3D" id="1.10.510.10">
    <property type="entry name" value="Transferase(Phosphotransferase) domain 1"/>
    <property type="match status" value="1"/>
</dbReference>
<keyword evidence="3" id="KW-1185">Reference proteome</keyword>
<keyword evidence="2" id="KW-0808">Transferase</keyword>
<dbReference type="STRING" id="42251.A0A2T6ZIE6"/>
<dbReference type="PROSITE" id="PS00108">
    <property type="entry name" value="PROTEIN_KINASE_ST"/>
    <property type="match status" value="1"/>
</dbReference>
<dbReference type="InterPro" id="IPR008271">
    <property type="entry name" value="Ser/Thr_kinase_AS"/>
</dbReference>
<dbReference type="PANTHER" id="PTHR23257:SF958">
    <property type="entry name" value="SERINE_THREONINE-PROTEIN KINASE WNK4"/>
    <property type="match status" value="1"/>
</dbReference>
<reference evidence="2 3" key="1">
    <citation type="submission" date="2017-04" db="EMBL/GenBank/DDBJ databases">
        <title>Draft genome sequence of Tuber borchii Vittad., a whitish edible truffle.</title>
        <authorList>
            <consortium name="DOE Joint Genome Institute"/>
            <person name="Murat C."/>
            <person name="Kuo A."/>
            <person name="Barry K.W."/>
            <person name="Clum A."/>
            <person name="Dockter R.B."/>
            <person name="Fauchery L."/>
            <person name="Iotti M."/>
            <person name="Kohler A."/>
            <person name="Labutti K."/>
            <person name="Lindquist E.A."/>
            <person name="Lipzen A."/>
            <person name="Ohm R.A."/>
            <person name="Wang M."/>
            <person name="Grigoriev I.V."/>
            <person name="Zambonelli A."/>
            <person name="Martin F.M."/>
        </authorList>
    </citation>
    <scope>NUCLEOTIDE SEQUENCE [LARGE SCALE GENOMIC DNA]</scope>
    <source>
        <strain evidence="2 3">Tbo3840</strain>
    </source>
</reference>
<evidence type="ECO:0000259" key="1">
    <source>
        <dbReference type="PROSITE" id="PS50011"/>
    </source>
</evidence>
<gene>
    <name evidence="2" type="ORF">B9Z19DRAFT_940670</name>
</gene>
<dbReference type="PROSITE" id="PS50011">
    <property type="entry name" value="PROTEIN_KINASE_DOM"/>
    <property type="match status" value="1"/>
</dbReference>
<feature type="non-terminal residue" evidence="2">
    <location>
        <position position="95"/>
    </location>
</feature>
<sequence length="95" mass="10286">QKLGLDIAQGLSALHDAGIIHGDIKTDNMLVYPAEAPFFCIAKLSDIGFSVLDMEKNKKIYNIGTPGWQAPELGDIGVSTNMLTKCDYFSLGLLI</sequence>
<dbReference type="InterPro" id="IPR050167">
    <property type="entry name" value="Ser_Thr_protein_kinase"/>
</dbReference>
<accession>A0A2T6ZIE6</accession>
<dbReference type="OrthoDB" id="626167at2759"/>
<name>A0A2T6ZIE6_TUBBO</name>
<feature type="non-terminal residue" evidence="2">
    <location>
        <position position="1"/>
    </location>
</feature>
<dbReference type="PANTHER" id="PTHR23257">
    <property type="entry name" value="SERINE-THREONINE PROTEIN KINASE"/>
    <property type="match status" value="1"/>
</dbReference>
<dbReference type="SUPFAM" id="SSF56112">
    <property type="entry name" value="Protein kinase-like (PK-like)"/>
    <property type="match status" value="1"/>
</dbReference>
<organism evidence="2 3">
    <name type="scientific">Tuber borchii</name>
    <name type="common">White truffle</name>
    <dbReference type="NCBI Taxonomy" id="42251"/>
    <lineage>
        <taxon>Eukaryota</taxon>
        <taxon>Fungi</taxon>
        <taxon>Dikarya</taxon>
        <taxon>Ascomycota</taxon>
        <taxon>Pezizomycotina</taxon>
        <taxon>Pezizomycetes</taxon>
        <taxon>Pezizales</taxon>
        <taxon>Tuberaceae</taxon>
        <taxon>Tuber</taxon>
    </lineage>
</organism>
<dbReference type="Proteomes" id="UP000244722">
    <property type="component" value="Unassembled WGS sequence"/>
</dbReference>
<evidence type="ECO:0000313" key="2">
    <source>
        <dbReference type="EMBL" id="PUU75249.1"/>
    </source>
</evidence>